<name>A0ABM4BCQ9_HYDVU</name>
<proteinExistence type="predicted"/>
<dbReference type="SUPFAM" id="SSF49265">
    <property type="entry name" value="Fibronectin type III"/>
    <property type="match status" value="2"/>
</dbReference>
<reference evidence="9" key="2">
    <citation type="submission" date="2025-08" db="UniProtKB">
        <authorList>
            <consortium name="RefSeq"/>
        </authorList>
    </citation>
    <scope>IDENTIFICATION</scope>
</reference>
<keyword evidence="5" id="KW-1015">Disulfide bond</keyword>
<dbReference type="InterPro" id="IPR036116">
    <property type="entry name" value="FN3_sf"/>
</dbReference>
<dbReference type="GeneID" id="100202641"/>
<feature type="transmembrane region" description="Helical" evidence="6">
    <location>
        <begin position="1097"/>
        <end position="1121"/>
    </location>
</feature>
<dbReference type="PANTHER" id="PTHR22906">
    <property type="entry name" value="PROPERDIN"/>
    <property type="match status" value="1"/>
</dbReference>
<gene>
    <name evidence="9" type="primary">LOC100202641</name>
</gene>
<dbReference type="SMART" id="SM00060">
    <property type="entry name" value="FN3"/>
    <property type="match status" value="3"/>
</dbReference>
<dbReference type="SUPFAM" id="SSF82895">
    <property type="entry name" value="TSP-1 type 1 repeat"/>
    <property type="match status" value="4"/>
</dbReference>
<dbReference type="SMART" id="SM00209">
    <property type="entry name" value="TSP1"/>
    <property type="match status" value="4"/>
</dbReference>
<evidence type="ECO:0000256" key="6">
    <source>
        <dbReference type="SAM" id="Phobius"/>
    </source>
</evidence>
<evidence type="ECO:0000256" key="3">
    <source>
        <dbReference type="ARBA" id="ARBA00022729"/>
    </source>
</evidence>
<dbReference type="SUPFAM" id="SSF81324">
    <property type="entry name" value="Voltage-gated potassium channels"/>
    <property type="match status" value="1"/>
</dbReference>
<dbReference type="InterPro" id="IPR013783">
    <property type="entry name" value="Ig-like_fold"/>
</dbReference>
<evidence type="ECO:0000313" key="8">
    <source>
        <dbReference type="Proteomes" id="UP001652625"/>
    </source>
</evidence>
<dbReference type="InterPro" id="IPR036383">
    <property type="entry name" value="TSP1_rpt_sf"/>
</dbReference>
<feature type="transmembrane region" description="Helical" evidence="6">
    <location>
        <begin position="1033"/>
        <end position="1056"/>
    </location>
</feature>
<keyword evidence="2" id="KW-0964">Secreted</keyword>
<keyword evidence="3" id="KW-0732">Signal</keyword>
<keyword evidence="4" id="KW-0677">Repeat</keyword>
<accession>A0ABM4BCQ9</accession>
<dbReference type="RefSeq" id="XP_065646720.1">
    <property type="nucleotide sequence ID" value="XM_065790648.1"/>
</dbReference>
<keyword evidence="6" id="KW-1133">Transmembrane helix</keyword>
<dbReference type="Pfam" id="PF00041">
    <property type="entry name" value="fn3"/>
    <property type="match status" value="2"/>
</dbReference>
<feature type="transmembrane region" description="Helical" evidence="6">
    <location>
        <begin position="1068"/>
        <end position="1085"/>
    </location>
</feature>
<evidence type="ECO:0000256" key="1">
    <source>
        <dbReference type="ARBA" id="ARBA00004613"/>
    </source>
</evidence>
<dbReference type="Gene3D" id="2.20.100.10">
    <property type="entry name" value="Thrombospondin type-1 (TSP1) repeat"/>
    <property type="match status" value="4"/>
</dbReference>
<evidence type="ECO:0000259" key="7">
    <source>
        <dbReference type="PROSITE" id="PS50853"/>
    </source>
</evidence>
<dbReference type="Proteomes" id="UP001652625">
    <property type="component" value="Chromosome 02"/>
</dbReference>
<dbReference type="InterPro" id="IPR003961">
    <property type="entry name" value="FN3_dom"/>
</dbReference>
<feature type="domain" description="Fibronectin type-III" evidence="7">
    <location>
        <begin position="705"/>
        <end position="802"/>
    </location>
</feature>
<dbReference type="Pfam" id="PF00090">
    <property type="entry name" value="TSP_1"/>
    <property type="match status" value="4"/>
</dbReference>
<dbReference type="InterPro" id="IPR052065">
    <property type="entry name" value="Compl_asym_regulator"/>
</dbReference>
<dbReference type="SUPFAM" id="SSF53850">
    <property type="entry name" value="Periplasmic binding protein-like II"/>
    <property type="match status" value="1"/>
</dbReference>
<feature type="domain" description="Fibronectin type-III" evidence="7">
    <location>
        <begin position="611"/>
        <end position="700"/>
    </location>
</feature>
<evidence type="ECO:0000256" key="4">
    <source>
        <dbReference type="ARBA" id="ARBA00022737"/>
    </source>
</evidence>
<dbReference type="InterPro" id="IPR013099">
    <property type="entry name" value="K_chnl_dom"/>
</dbReference>
<dbReference type="Gene3D" id="2.60.40.10">
    <property type="entry name" value="Immunoglobulins"/>
    <property type="match status" value="3"/>
</dbReference>
<protein>
    <submittedName>
        <fullName evidence="9">Uncharacterized protein LOC100202641 isoform X2</fullName>
    </submittedName>
</protein>
<dbReference type="PROSITE" id="PS50092">
    <property type="entry name" value="TSP1"/>
    <property type="match status" value="4"/>
</dbReference>
<organism evidence="8 9">
    <name type="scientific">Hydra vulgaris</name>
    <name type="common">Hydra</name>
    <name type="synonym">Hydra attenuata</name>
    <dbReference type="NCBI Taxonomy" id="6087"/>
    <lineage>
        <taxon>Eukaryota</taxon>
        <taxon>Metazoa</taxon>
        <taxon>Cnidaria</taxon>
        <taxon>Hydrozoa</taxon>
        <taxon>Hydroidolina</taxon>
        <taxon>Anthoathecata</taxon>
        <taxon>Aplanulata</taxon>
        <taxon>Hydridae</taxon>
        <taxon>Hydra</taxon>
    </lineage>
</organism>
<dbReference type="CDD" id="cd00063">
    <property type="entry name" value="FN3"/>
    <property type="match status" value="2"/>
</dbReference>
<dbReference type="InterPro" id="IPR000884">
    <property type="entry name" value="TSP1_rpt"/>
</dbReference>
<dbReference type="Gene3D" id="1.10.287.70">
    <property type="match status" value="1"/>
</dbReference>
<evidence type="ECO:0000256" key="5">
    <source>
        <dbReference type="ARBA" id="ARBA00023157"/>
    </source>
</evidence>
<reference evidence="8" key="1">
    <citation type="submission" date="2025-05" db="UniProtKB">
        <authorList>
            <consortium name="RefSeq"/>
        </authorList>
    </citation>
    <scope>NUCLEOTIDE SEQUENCE [LARGE SCALE GENOMIC DNA]</scope>
</reference>
<evidence type="ECO:0000256" key="2">
    <source>
        <dbReference type="ARBA" id="ARBA00022525"/>
    </source>
</evidence>
<keyword evidence="8" id="KW-1185">Reference proteome</keyword>
<dbReference type="Pfam" id="PF07885">
    <property type="entry name" value="Ion_trans_2"/>
    <property type="match status" value="1"/>
</dbReference>
<comment type="subcellular location">
    <subcellularLocation>
        <location evidence="1">Secreted</location>
    </subcellularLocation>
</comment>
<sequence>MQNRRKTNKWWKLYFLIHYFYQYVQTDTLLFLNDDIARCVLPKDNALFVYPLSAFGDCCKNASFISIGPGIYMEMYSALCIEVPKNLSLWDGAQVNLGGACTGAFFMTGESKMKVFSQDFCLSYNTNLEVVFKKCEAANSIMAFEKCGVDPFQTTTSPTTTTTTSKTTTKTANSLTTTTTEITTTVVPWSEWSQCSVLCGFGFKTRSSTLINCSKDCHQSETAVCQVDCAGVQLSKGGESCDQYCKSIGFLCNPVLEYQNWYQMLMDFNITCANTTNLKEKLWKDEWNPSIIEKSSVCIGYLNRSSFINCSALSPSGIKRFCKCDVLSDIGFGGWGSWSNCSNPCNIGQKKRSRQCLSTSSCFGKSYETEFCNTFPCPIDGGYTEWGPWAINCTKQCGMGFQNRTRTCTNPKPQYGGLPCYDSPNDFIFCNVQMCPIDGGWTEWTAYDDCNKPCNGGYRVRYRFCVEPRPDHGGKQCEGNSTEKIKCNVYKCNEVVVLVNLTLQGQTYSEDLQSSSSKSFLDLQSHLLKSLIELYLNTQYNNTVLGLILLPNVRKGLENNTLDVSFEVKYDAIDESQLLILQDAISLMKSISKISVSPKYNATSNNVPNDYPKNLSASSFSYSTINVTWDEMYIEGGFLNYLIFYKVSNQLEYNIRPATSTGKVLIGLQADTWYTLRIAIDTINGNGLLSPSIETKTLATVPLVAPQFVTNKVTGAFSIFVSWSIVPIELFGGSPVGYNVRYNGKHDVNFTDIYVTFEKRHYTITGLEPYHSYIIYVCAVNKIGRGPCSRTQITTDFATPSLAPEIKLKNKCLNGSIISLEWSDIPEENIYGELTKFQVCYQKIKVSETDYLGKQICVYLNASVHAVDIFAEFSSTYSIKISAANQNGFGVVSEPLLATTCRCPDKVYANFNIMKPYVYRGSKNNLIGAFPAILDTIIRGACGQCCVNGNFIETTLYWTYAGKNKNVEKNSSNEVGIAINNEALVSFPILAEQYIEDIFGGKFIPIFKHSGSLFMVRVDSFPQQLDKMVQKIFSIWPIIIIFTCMLIPSGMLLWLLDLKRDTPTCFQGSCNGVWLAFITAATLGYGDYRASTVVGRIITMIWSFTSLVCTSLIIGAIATFLMSSSVAAIATSLMGLKVAAVEGTYEQKLALKNIAQIKTYSNVKDVSKAVENSEMDGLLVDSSVASSYSFLFNKSNMVYYEIIQNKLYYGIIISGPLSNANSYFRKYVSENHKDISLLVEKYAQIFQGTPVSLKAFTLFAADSPLLKDTFWISCAIIGSLIVLGITANYTFCKLLQKPGYLALYTSKVKDHEELLSLANDFKNHFIEDMNLFDKKHTFERIFFPLQGNRKWKNSVLLRYKRAAFENAYYKTFYGEDICLKDANLIFIPQGNLDTKDKY</sequence>
<evidence type="ECO:0000313" key="9">
    <source>
        <dbReference type="RefSeq" id="XP_065646720.1"/>
    </source>
</evidence>
<keyword evidence="6" id="KW-0472">Membrane</keyword>
<feature type="transmembrane region" description="Helical" evidence="6">
    <location>
        <begin position="1207"/>
        <end position="1224"/>
    </location>
</feature>
<feature type="transmembrane region" description="Helical" evidence="6">
    <location>
        <begin position="1270"/>
        <end position="1291"/>
    </location>
</feature>
<dbReference type="Gene3D" id="3.40.190.10">
    <property type="entry name" value="Periplasmic binding protein-like II"/>
    <property type="match status" value="1"/>
</dbReference>
<dbReference type="PROSITE" id="PS50853">
    <property type="entry name" value="FN3"/>
    <property type="match status" value="2"/>
</dbReference>
<keyword evidence="6" id="KW-0812">Transmembrane</keyword>
<dbReference type="PANTHER" id="PTHR22906:SF43">
    <property type="entry name" value="PROPERDIN"/>
    <property type="match status" value="1"/>
</dbReference>